<dbReference type="Proteomes" id="UP000762676">
    <property type="component" value="Unassembled WGS sequence"/>
</dbReference>
<dbReference type="PANTHER" id="PTHR47020">
    <property type="entry name" value="HILLARIN"/>
    <property type="match status" value="1"/>
</dbReference>
<reference evidence="2 3" key="1">
    <citation type="journal article" date="2021" name="Elife">
        <title>Chloroplast acquisition without the gene transfer in kleptoplastic sea slugs, Plakobranchus ocellatus.</title>
        <authorList>
            <person name="Maeda T."/>
            <person name="Takahashi S."/>
            <person name="Yoshida T."/>
            <person name="Shimamura S."/>
            <person name="Takaki Y."/>
            <person name="Nagai Y."/>
            <person name="Toyoda A."/>
            <person name="Suzuki Y."/>
            <person name="Arimoto A."/>
            <person name="Ishii H."/>
            <person name="Satoh N."/>
            <person name="Nishiyama T."/>
            <person name="Hasebe M."/>
            <person name="Maruyama T."/>
            <person name="Minagawa J."/>
            <person name="Obokata J."/>
            <person name="Shigenobu S."/>
        </authorList>
    </citation>
    <scope>NUCLEOTIDE SEQUENCE [LARGE SCALE GENOMIC DNA]</scope>
</reference>
<evidence type="ECO:0000313" key="3">
    <source>
        <dbReference type="Proteomes" id="UP000762676"/>
    </source>
</evidence>
<dbReference type="PANTHER" id="PTHR47020:SF1">
    <property type="entry name" value="HILLARIN"/>
    <property type="match status" value="1"/>
</dbReference>
<feature type="domain" description="KY-like immunoglobulin-like" evidence="1">
    <location>
        <begin position="153"/>
        <end position="204"/>
    </location>
</feature>
<proteinExistence type="predicted"/>
<accession>A0AAV4JB91</accession>
<comment type="caution">
    <text evidence="2">The sequence shown here is derived from an EMBL/GenBank/DDBJ whole genome shotgun (WGS) entry which is preliminary data.</text>
</comment>
<name>A0AAV4JB91_9GAST</name>
<evidence type="ECO:0000313" key="2">
    <source>
        <dbReference type="EMBL" id="GFS19284.1"/>
    </source>
</evidence>
<sequence length="215" mass="25035">MEVDSVHHMIEEKIKNKYLIMSGSSRKPDRIQVHTEWNRPTWTTLFYKTTQSYAGLHCEIVLGYSKGAGYKPGMRMDGQAFRNSWTVVNIDGSWRLVNCTWAARHVTGHKDKLPEIYHKYDEFYFLTDPEDHIYQHYPDEPSWQLLEIPLPFSEFLALPVVKSPFFNYGLRFYSNYGATLTTNTGMVEVRLLIPKILGFGSMLEPVHRAPSEPRQ</sequence>
<dbReference type="InterPro" id="IPR053041">
    <property type="entry name" value="Transglut-like_Superfamily_Mod"/>
</dbReference>
<dbReference type="InterPro" id="IPR056564">
    <property type="entry name" value="Ig-like_KY"/>
</dbReference>
<dbReference type="AlphaFoldDB" id="A0AAV4JB91"/>
<keyword evidence="3" id="KW-1185">Reference proteome</keyword>
<dbReference type="Pfam" id="PF23265">
    <property type="entry name" value="Ig-like_KY"/>
    <property type="match status" value="1"/>
</dbReference>
<protein>
    <submittedName>
        <fullName evidence="2">Kyphoscoliosis peptidase</fullName>
    </submittedName>
</protein>
<gene>
    <name evidence="2" type="ORF">ElyMa_005028300</name>
</gene>
<evidence type="ECO:0000259" key="1">
    <source>
        <dbReference type="Pfam" id="PF23265"/>
    </source>
</evidence>
<dbReference type="EMBL" id="BMAT01010061">
    <property type="protein sequence ID" value="GFS19284.1"/>
    <property type="molecule type" value="Genomic_DNA"/>
</dbReference>
<organism evidence="2 3">
    <name type="scientific">Elysia marginata</name>
    <dbReference type="NCBI Taxonomy" id="1093978"/>
    <lineage>
        <taxon>Eukaryota</taxon>
        <taxon>Metazoa</taxon>
        <taxon>Spiralia</taxon>
        <taxon>Lophotrochozoa</taxon>
        <taxon>Mollusca</taxon>
        <taxon>Gastropoda</taxon>
        <taxon>Heterobranchia</taxon>
        <taxon>Euthyneura</taxon>
        <taxon>Panpulmonata</taxon>
        <taxon>Sacoglossa</taxon>
        <taxon>Placobranchoidea</taxon>
        <taxon>Plakobranchidae</taxon>
        <taxon>Elysia</taxon>
    </lineage>
</organism>
<feature type="non-terminal residue" evidence="2">
    <location>
        <position position="215"/>
    </location>
</feature>